<name>E1STP5_FERBD</name>
<feature type="domain" description="Thioredoxin" evidence="2">
    <location>
        <begin position="28"/>
        <end position="161"/>
    </location>
</feature>
<dbReference type="eggNOG" id="COG0526">
    <property type="taxonomic scope" value="Bacteria"/>
</dbReference>
<dbReference type="InterPro" id="IPR036249">
    <property type="entry name" value="Thioredoxin-like_sf"/>
</dbReference>
<dbReference type="CDD" id="cd02966">
    <property type="entry name" value="TlpA_like_family"/>
    <property type="match status" value="1"/>
</dbReference>
<dbReference type="Proteomes" id="UP000006683">
    <property type="component" value="Chromosome"/>
</dbReference>
<dbReference type="OrthoDB" id="9796554at2"/>
<dbReference type="InterPro" id="IPR050553">
    <property type="entry name" value="Thioredoxin_ResA/DsbE_sf"/>
</dbReference>
<gene>
    <name evidence="3" type="ordered locus">Fbal_1955</name>
</gene>
<protein>
    <submittedName>
        <fullName evidence="3">Alkyl hydroperoxide reductase/ Thiol specific antioxidant/ Mal allergen</fullName>
    </submittedName>
</protein>
<dbReference type="GeneID" id="67182166"/>
<reference evidence="3 4" key="1">
    <citation type="journal article" date="2010" name="Stand. Genomic Sci.">
        <title>Complete genome sequence of Ferrimonas balearica type strain (PAT).</title>
        <authorList>
            <person name="Nolan M."/>
            <person name="Sikorski J."/>
            <person name="Davenport K."/>
            <person name="Lucas S."/>
            <person name="Glavina Del Rio T."/>
            <person name="Tice H."/>
            <person name="Cheng J."/>
            <person name="Goodwin L."/>
            <person name="Pitluck S."/>
            <person name="Liolios K."/>
            <person name="Ivanova N."/>
            <person name="Mavromatis K."/>
            <person name="Ovchinnikova G."/>
            <person name="Pati A."/>
            <person name="Chen A."/>
            <person name="Palaniappan K."/>
            <person name="Land M."/>
            <person name="Hauser L."/>
            <person name="Chang Y."/>
            <person name="Jeffries C."/>
            <person name="Tapia R."/>
            <person name="Brettin T."/>
            <person name="Detter J."/>
            <person name="Han C."/>
            <person name="Yasawong M."/>
            <person name="Rohde M."/>
            <person name="Tindall B."/>
            <person name="Goker M."/>
            <person name="Woyke T."/>
            <person name="Bristow J."/>
            <person name="Eisen J."/>
            <person name="Markowitz V."/>
            <person name="Hugenholtz P."/>
            <person name="Kyrpides N."/>
            <person name="Klenk H."/>
            <person name="Lapidus A."/>
        </authorList>
    </citation>
    <scope>NUCLEOTIDE SEQUENCE [LARGE SCALE GENOMIC DNA]</scope>
    <source>
        <strain evidence="4">DSM 9799 / CCM 4581 / KCTC 23876 / PAT</strain>
    </source>
</reference>
<dbReference type="STRING" id="550540.Fbal_1955"/>
<proteinExistence type="predicted"/>
<feature type="transmembrane region" description="Helical" evidence="1">
    <location>
        <begin position="6"/>
        <end position="26"/>
    </location>
</feature>
<dbReference type="RefSeq" id="WP_013345464.1">
    <property type="nucleotide sequence ID" value="NC_014541.1"/>
</dbReference>
<dbReference type="Pfam" id="PF13098">
    <property type="entry name" value="Thioredoxin_2"/>
    <property type="match status" value="1"/>
</dbReference>
<dbReference type="InterPro" id="IPR012336">
    <property type="entry name" value="Thioredoxin-like_fold"/>
</dbReference>
<dbReference type="PROSITE" id="PS51352">
    <property type="entry name" value="THIOREDOXIN_2"/>
    <property type="match status" value="1"/>
</dbReference>
<dbReference type="HOGENOM" id="CLU_042529_11_2_6"/>
<dbReference type="Gene3D" id="3.40.30.10">
    <property type="entry name" value="Glutaredoxin"/>
    <property type="match status" value="1"/>
</dbReference>
<dbReference type="AlphaFoldDB" id="E1STP5"/>
<dbReference type="KEGG" id="fbl:Fbal_1955"/>
<dbReference type="EMBL" id="CP002209">
    <property type="protein sequence ID" value="ADN76158.1"/>
    <property type="molecule type" value="Genomic_DNA"/>
</dbReference>
<evidence type="ECO:0000259" key="2">
    <source>
        <dbReference type="PROSITE" id="PS51352"/>
    </source>
</evidence>
<dbReference type="PANTHER" id="PTHR42852">
    <property type="entry name" value="THIOL:DISULFIDE INTERCHANGE PROTEIN DSBE"/>
    <property type="match status" value="1"/>
</dbReference>
<evidence type="ECO:0000313" key="3">
    <source>
        <dbReference type="EMBL" id="ADN76158.1"/>
    </source>
</evidence>
<keyword evidence="1" id="KW-1133">Transmembrane helix</keyword>
<accession>E1STP5</accession>
<keyword evidence="1" id="KW-0812">Transmembrane</keyword>
<dbReference type="SUPFAM" id="SSF52833">
    <property type="entry name" value="Thioredoxin-like"/>
    <property type="match status" value="1"/>
</dbReference>
<keyword evidence="4" id="KW-1185">Reference proteome</keyword>
<sequence length="161" mass="17671">MLKQGVIWVVILGLAIWGGGWLRGLAMTPVGEPAPHAIVAGWEGGSQALPQAGQRQLLYLFAPWCQICDLTIDHVDALRESGRAVHLVALSFEDRAEVAEFLDGHPELGPVWLGNNQLARDYQVPAFPAYVIVDEEGSVLARRVGYLPGWALRLYLAWYGV</sequence>
<keyword evidence="1" id="KW-0472">Membrane</keyword>
<organism evidence="3 4">
    <name type="scientific">Ferrimonas balearica (strain DSM 9799 / CCM 4581 / KCTC 23876 / PAT)</name>
    <dbReference type="NCBI Taxonomy" id="550540"/>
    <lineage>
        <taxon>Bacteria</taxon>
        <taxon>Pseudomonadati</taxon>
        <taxon>Pseudomonadota</taxon>
        <taxon>Gammaproteobacteria</taxon>
        <taxon>Alteromonadales</taxon>
        <taxon>Ferrimonadaceae</taxon>
        <taxon>Ferrimonas</taxon>
    </lineage>
</organism>
<evidence type="ECO:0000313" key="4">
    <source>
        <dbReference type="Proteomes" id="UP000006683"/>
    </source>
</evidence>
<evidence type="ECO:0000256" key="1">
    <source>
        <dbReference type="SAM" id="Phobius"/>
    </source>
</evidence>
<dbReference type="InterPro" id="IPR013766">
    <property type="entry name" value="Thioredoxin_domain"/>
</dbReference>
<dbReference type="PANTHER" id="PTHR42852:SF13">
    <property type="entry name" value="PROTEIN DIPZ"/>
    <property type="match status" value="1"/>
</dbReference>